<protein>
    <recommendedName>
        <fullName evidence="6">Aminotransferase</fullName>
        <ecNumber evidence="6">2.6.1.-</ecNumber>
    </recommendedName>
</protein>
<dbReference type="InterPro" id="IPR015422">
    <property type="entry name" value="PyrdxlP-dep_Trfase_small"/>
</dbReference>
<dbReference type="InterPro" id="IPR004838">
    <property type="entry name" value="NHTrfase_class1_PyrdxlP-BS"/>
</dbReference>
<dbReference type="InterPro" id="IPR050596">
    <property type="entry name" value="AspAT/PAT-like"/>
</dbReference>
<dbReference type="InterPro" id="IPR015421">
    <property type="entry name" value="PyrdxlP-dep_Trfase_major"/>
</dbReference>
<dbReference type="Gene3D" id="3.40.640.10">
    <property type="entry name" value="Type I PLP-dependent aspartate aminotransferase-like (Major domain)"/>
    <property type="match status" value="1"/>
</dbReference>
<gene>
    <name evidence="8" type="ORF">H8698_01350</name>
</gene>
<keyword evidence="3 6" id="KW-0032">Aminotransferase</keyword>
<feature type="domain" description="Aminotransferase class I/classII large" evidence="7">
    <location>
        <begin position="31"/>
        <end position="388"/>
    </location>
</feature>
<sequence length="397" mass="43644">MYISDKVKSISPSSTLAIDSKFKQMKAEGVDVVGFGTGEPDFDTPDYIKKAAVEAIAGGKTKYTPAAGTMELRRAICDKLKRENGLDYEPNQIVVTNGAKHALVNTFMAILNEGDEVIIPSPYWVSYPEMVKIADGVSVIIETKEEDEFKFTAKEFEDAITPKTRALVLNSPSNPTGMVYTEEELRSIAEVAVKHNIYVVADEIYEHLIYEGKHVSIASFHDKIKDLTIIINGVSKTYAMTGWRIGYSASHPEVAKAISNLQSHATSNPNSIAQAATVAALNGGEEEIARMKAEFQKRRDYMVERINSIPGVSCRNPHGAFYVVMNISQLKGKLLGGRTIHTSDDFADVLLEKAGLALVPCSGFGADDFVRWSYATSMENIVEGLNRLETFLAQELK</sequence>
<dbReference type="SUPFAM" id="SSF53383">
    <property type="entry name" value="PLP-dependent transferases"/>
    <property type="match status" value="1"/>
</dbReference>
<dbReference type="EMBL" id="JACRSU010000001">
    <property type="protein sequence ID" value="MBC8539617.1"/>
    <property type="molecule type" value="Genomic_DNA"/>
</dbReference>
<keyword evidence="5" id="KW-0663">Pyridoxal phosphate</keyword>
<organism evidence="8 9">
    <name type="scientific">Congzhengia minquanensis</name>
    <dbReference type="NCBI Taxonomy" id="2763657"/>
    <lineage>
        <taxon>Bacteria</taxon>
        <taxon>Bacillati</taxon>
        <taxon>Bacillota</taxon>
        <taxon>Clostridia</taxon>
        <taxon>Eubacteriales</taxon>
        <taxon>Oscillospiraceae</taxon>
        <taxon>Congzhengia</taxon>
    </lineage>
</organism>
<evidence type="ECO:0000256" key="3">
    <source>
        <dbReference type="ARBA" id="ARBA00022576"/>
    </source>
</evidence>
<dbReference type="GO" id="GO:0006520">
    <property type="term" value="P:amino acid metabolic process"/>
    <property type="evidence" value="ECO:0007669"/>
    <property type="project" value="InterPro"/>
</dbReference>
<dbReference type="EC" id="2.6.1.-" evidence="6"/>
<evidence type="ECO:0000256" key="4">
    <source>
        <dbReference type="ARBA" id="ARBA00022679"/>
    </source>
</evidence>
<evidence type="ECO:0000256" key="6">
    <source>
        <dbReference type="RuleBase" id="RU000481"/>
    </source>
</evidence>
<dbReference type="InterPro" id="IPR015424">
    <property type="entry name" value="PyrdxlP-dep_Trfase"/>
</dbReference>
<proteinExistence type="inferred from homology"/>
<dbReference type="Pfam" id="PF00155">
    <property type="entry name" value="Aminotran_1_2"/>
    <property type="match status" value="1"/>
</dbReference>
<dbReference type="CDD" id="cd00609">
    <property type="entry name" value="AAT_like"/>
    <property type="match status" value="1"/>
</dbReference>
<evidence type="ECO:0000256" key="1">
    <source>
        <dbReference type="ARBA" id="ARBA00001933"/>
    </source>
</evidence>
<evidence type="ECO:0000256" key="2">
    <source>
        <dbReference type="ARBA" id="ARBA00007441"/>
    </source>
</evidence>
<reference evidence="8" key="1">
    <citation type="submission" date="2020-08" db="EMBL/GenBank/DDBJ databases">
        <title>Genome public.</title>
        <authorList>
            <person name="Liu C."/>
            <person name="Sun Q."/>
        </authorList>
    </citation>
    <scope>NUCLEOTIDE SEQUENCE</scope>
    <source>
        <strain evidence="8">H8</strain>
    </source>
</reference>
<dbReference type="GO" id="GO:0030170">
    <property type="term" value="F:pyridoxal phosphate binding"/>
    <property type="evidence" value="ECO:0007669"/>
    <property type="project" value="InterPro"/>
</dbReference>
<dbReference type="InterPro" id="IPR004839">
    <property type="entry name" value="Aminotransferase_I/II_large"/>
</dbReference>
<dbReference type="PANTHER" id="PTHR46383">
    <property type="entry name" value="ASPARTATE AMINOTRANSFERASE"/>
    <property type="match status" value="1"/>
</dbReference>
<keyword evidence="9" id="KW-1185">Reference proteome</keyword>
<dbReference type="GO" id="GO:0008483">
    <property type="term" value="F:transaminase activity"/>
    <property type="evidence" value="ECO:0007669"/>
    <property type="project" value="UniProtKB-KW"/>
</dbReference>
<dbReference type="PANTHER" id="PTHR46383:SF1">
    <property type="entry name" value="ASPARTATE AMINOTRANSFERASE"/>
    <property type="match status" value="1"/>
</dbReference>
<comment type="caution">
    <text evidence="8">The sequence shown here is derived from an EMBL/GenBank/DDBJ whole genome shotgun (WGS) entry which is preliminary data.</text>
</comment>
<dbReference type="AlphaFoldDB" id="A0A926DKW7"/>
<dbReference type="Gene3D" id="3.90.1150.10">
    <property type="entry name" value="Aspartate Aminotransferase, domain 1"/>
    <property type="match status" value="1"/>
</dbReference>
<accession>A0A926DKW7</accession>
<evidence type="ECO:0000313" key="9">
    <source>
        <dbReference type="Proteomes" id="UP000611762"/>
    </source>
</evidence>
<keyword evidence="4 6" id="KW-0808">Transferase</keyword>
<evidence type="ECO:0000256" key="5">
    <source>
        <dbReference type="ARBA" id="ARBA00022898"/>
    </source>
</evidence>
<dbReference type="PROSITE" id="PS00105">
    <property type="entry name" value="AA_TRANSFER_CLASS_1"/>
    <property type="match status" value="1"/>
</dbReference>
<comment type="similarity">
    <text evidence="2 6">Belongs to the class-I pyridoxal-phosphate-dependent aminotransferase family.</text>
</comment>
<evidence type="ECO:0000313" key="8">
    <source>
        <dbReference type="EMBL" id="MBC8539617.1"/>
    </source>
</evidence>
<dbReference type="RefSeq" id="WP_249310839.1">
    <property type="nucleotide sequence ID" value="NZ_JACRSU010000001.1"/>
</dbReference>
<dbReference type="Proteomes" id="UP000611762">
    <property type="component" value="Unassembled WGS sequence"/>
</dbReference>
<name>A0A926DKW7_9FIRM</name>
<comment type="cofactor">
    <cofactor evidence="1 6">
        <name>pyridoxal 5'-phosphate</name>
        <dbReference type="ChEBI" id="CHEBI:597326"/>
    </cofactor>
</comment>
<dbReference type="FunFam" id="3.40.640.10:FF:000033">
    <property type="entry name" value="Aspartate aminotransferase"/>
    <property type="match status" value="1"/>
</dbReference>
<evidence type="ECO:0000259" key="7">
    <source>
        <dbReference type="Pfam" id="PF00155"/>
    </source>
</evidence>